<dbReference type="SUPFAM" id="SSF51735">
    <property type="entry name" value="NAD(P)-binding Rossmann-fold domains"/>
    <property type="match status" value="1"/>
</dbReference>
<protein>
    <submittedName>
        <fullName evidence="1">Dehydrogenase-like protein</fullName>
    </submittedName>
</protein>
<proteinExistence type="predicted"/>
<dbReference type="InterPro" id="IPR036291">
    <property type="entry name" value="NAD(P)-bd_dom_sf"/>
</dbReference>
<keyword evidence="2" id="KW-1185">Reference proteome</keyword>
<dbReference type="Proteomes" id="UP000248731">
    <property type="component" value="Chromosome 1"/>
</dbReference>
<accession>A0A2X4TZ68</accession>
<dbReference type="EMBL" id="LS483466">
    <property type="protein sequence ID" value="SQI25680.1"/>
    <property type="molecule type" value="Genomic_DNA"/>
</dbReference>
<gene>
    <name evidence="1" type="primary">yjhC_3</name>
    <name evidence="1" type="ORF">NCTC7307_03443</name>
</gene>
<dbReference type="Gene3D" id="3.30.360.10">
    <property type="entry name" value="Dihydrodipicolinate Reductase, domain 2"/>
    <property type="match status" value="1"/>
</dbReference>
<dbReference type="AlphaFoldDB" id="A0A2X4TZ68"/>
<name>A0A2X4TZ68_SALER</name>
<evidence type="ECO:0000313" key="1">
    <source>
        <dbReference type="EMBL" id="SQI25680.1"/>
    </source>
</evidence>
<evidence type="ECO:0000313" key="2">
    <source>
        <dbReference type="Proteomes" id="UP000248731"/>
    </source>
</evidence>
<dbReference type="Gene3D" id="3.40.50.720">
    <property type="entry name" value="NAD(P)-binding Rossmann-like Domain"/>
    <property type="match status" value="1"/>
</dbReference>
<sequence>MVDTCKEAGVTFMAGHVMNFFNGVRHAKALIKAGEIGEVTQVHTKRNVLKMCRMRSHGRRFAQSQAGICTITFTS</sequence>
<organism evidence="1 2">
    <name type="scientific">Salmonella enterica subsp. arizonae</name>
    <dbReference type="NCBI Taxonomy" id="59203"/>
    <lineage>
        <taxon>Bacteria</taxon>
        <taxon>Pseudomonadati</taxon>
        <taxon>Pseudomonadota</taxon>
        <taxon>Gammaproteobacteria</taxon>
        <taxon>Enterobacterales</taxon>
        <taxon>Enterobacteriaceae</taxon>
        <taxon>Salmonella</taxon>
    </lineage>
</organism>
<reference evidence="1 2" key="1">
    <citation type="submission" date="2018-06" db="EMBL/GenBank/DDBJ databases">
        <authorList>
            <consortium name="Pathogen Informatics"/>
            <person name="Doyle S."/>
        </authorList>
    </citation>
    <scope>NUCLEOTIDE SEQUENCE [LARGE SCALE GENOMIC DNA]</scope>
    <source>
        <strain evidence="1 2">NCTC7307</strain>
    </source>
</reference>